<comment type="similarity">
    <text evidence="2">Belongs to the peptidase M24B family.</text>
</comment>
<dbReference type="GeneID" id="77726229"/>
<dbReference type="SUPFAM" id="SSF53092">
    <property type="entry name" value="Creatinase/prolidase N-terminal domain"/>
    <property type="match status" value="1"/>
</dbReference>
<feature type="domain" description="Aminopeptidase P N-terminal" evidence="7">
    <location>
        <begin position="89"/>
        <end position="226"/>
    </location>
</feature>
<dbReference type="AlphaFoldDB" id="A0AA38LRX7"/>
<evidence type="ECO:0000259" key="7">
    <source>
        <dbReference type="SMART" id="SM01011"/>
    </source>
</evidence>
<keyword evidence="8" id="KW-0031">Aminopeptidase</keyword>
<dbReference type="EMBL" id="JAKWFO010000005">
    <property type="protein sequence ID" value="KAI9635022.1"/>
    <property type="molecule type" value="Genomic_DNA"/>
</dbReference>
<keyword evidence="3" id="KW-0479">Metal-binding</keyword>
<evidence type="ECO:0000256" key="6">
    <source>
        <dbReference type="SAM" id="MobiDB-lite"/>
    </source>
</evidence>
<dbReference type="GO" id="GO:0070006">
    <property type="term" value="F:metalloaminopeptidase activity"/>
    <property type="evidence" value="ECO:0007669"/>
    <property type="project" value="InterPro"/>
</dbReference>
<feature type="region of interest" description="Disordered" evidence="6">
    <location>
        <begin position="1"/>
        <end position="89"/>
    </location>
</feature>
<feature type="compositionally biased region" description="Pro residues" evidence="6">
    <location>
        <begin position="221"/>
        <end position="236"/>
    </location>
</feature>
<dbReference type="InterPro" id="IPR052433">
    <property type="entry name" value="X-Pro_dipept-like"/>
</dbReference>
<dbReference type="Pfam" id="PF00557">
    <property type="entry name" value="Peptidase_M24"/>
    <property type="match status" value="1"/>
</dbReference>
<keyword evidence="4" id="KW-0378">Hydrolase</keyword>
<dbReference type="RefSeq" id="XP_052944799.1">
    <property type="nucleotide sequence ID" value="XM_053087028.1"/>
</dbReference>
<dbReference type="InterPro" id="IPR036005">
    <property type="entry name" value="Creatinase/aminopeptidase-like"/>
</dbReference>
<dbReference type="CDD" id="cd01087">
    <property type="entry name" value="Prolidase"/>
    <property type="match status" value="1"/>
</dbReference>
<dbReference type="InterPro" id="IPR029149">
    <property type="entry name" value="Creatin/AminoP/Spt16_N"/>
</dbReference>
<accession>A0AA38LRX7</accession>
<keyword evidence="9" id="KW-1185">Reference proteome</keyword>
<evidence type="ECO:0000256" key="1">
    <source>
        <dbReference type="ARBA" id="ARBA00001936"/>
    </source>
</evidence>
<dbReference type="Proteomes" id="UP001164286">
    <property type="component" value="Unassembled WGS sequence"/>
</dbReference>
<evidence type="ECO:0000256" key="2">
    <source>
        <dbReference type="ARBA" id="ARBA00008766"/>
    </source>
</evidence>
<dbReference type="SMART" id="SM01011">
    <property type="entry name" value="AMP_N"/>
    <property type="match status" value="1"/>
</dbReference>
<feature type="region of interest" description="Disordered" evidence="6">
    <location>
        <begin position="221"/>
        <end position="243"/>
    </location>
</feature>
<keyword evidence="5" id="KW-0464">Manganese</keyword>
<proteinExistence type="inferred from homology"/>
<dbReference type="PANTHER" id="PTHR43226:SF4">
    <property type="entry name" value="XAA-PRO AMINOPEPTIDASE 3"/>
    <property type="match status" value="1"/>
</dbReference>
<dbReference type="Gene3D" id="3.90.230.10">
    <property type="entry name" value="Creatinase/methionine aminopeptidase superfamily"/>
    <property type="match status" value="1"/>
</dbReference>
<comment type="caution">
    <text evidence="8">The sequence shown here is derived from an EMBL/GenBank/DDBJ whole genome shotgun (WGS) entry which is preliminary data.</text>
</comment>
<dbReference type="GO" id="GO:0005739">
    <property type="term" value="C:mitochondrion"/>
    <property type="evidence" value="ECO:0007669"/>
    <property type="project" value="TreeGrafter"/>
</dbReference>
<gene>
    <name evidence="8" type="ORF">MKK02DRAFT_25371</name>
</gene>
<comment type="cofactor">
    <cofactor evidence="1">
        <name>Mn(2+)</name>
        <dbReference type="ChEBI" id="CHEBI:29035"/>
    </cofactor>
</comment>
<evidence type="ECO:0000313" key="8">
    <source>
        <dbReference type="EMBL" id="KAI9635022.1"/>
    </source>
</evidence>
<dbReference type="InterPro" id="IPR007865">
    <property type="entry name" value="Aminopep_P_N"/>
</dbReference>
<dbReference type="InterPro" id="IPR000994">
    <property type="entry name" value="Pept_M24"/>
</dbReference>
<dbReference type="GO" id="GO:0006508">
    <property type="term" value="P:proteolysis"/>
    <property type="evidence" value="ECO:0007669"/>
    <property type="project" value="TreeGrafter"/>
</dbReference>
<dbReference type="SUPFAM" id="SSF55920">
    <property type="entry name" value="Creatinase/aminopeptidase"/>
    <property type="match status" value="1"/>
</dbReference>
<name>A0AA38LRX7_9TREE</name>
<dbReference type="PANTHER" id="PTHR43226">
    <property type="entry name" value="XAA-PRO AMINOPEPTIDASE 3"/>
    <property type="match status" value="1"/>
</dbReference>
<dbReference type="Pfam" id="PF05195">
    <property type="entry name" value="AMP_N"/>
    <property type="match status" value="1"/>
</dbReference>
<dbReference type="GO" id="GO:0030145">
    <property type="term" value="F:manganese ion binding"/>
    <property type="evidence" value="ECO:0007669"/>
    <property type="project" value="InterPro"/>
</dbReference>
<keyword evidence="8" id="KW-0645">Protease</keyword>
<organism evidence="8 9">
    <name type="scientific">Dioszegia hungarica</name>
    <dbReference type="NCBI Taxonomy" id="4972"/>
    <lineage>
        <taxon>Eukaryota</taxon>
        <taxon>Fungi</taxon>
        <taxon>Dikarya</taxon>
        <taxon>Basidiomycota</taxon>
        <taxon>Agaricomycotina</taxon>
        <taxon>Tremellomycetes</taxon>
        <taxon>Tremellales</taxon>
        <taxon>Bulleribasidiaceae</taxon>
        <taxon>Dioszegia</taxon>
    </lineage>
</organism>
<sequence length="543" mass="59237">MRPAVRLSGLTSRSCRPIAAAGPELRAALPPPPPLQQAAPTSRPRHSFVSARGYASHPSTHPSKPPRQGQPLHHTHPHLVGSGELTPGIPASEYEERRRKLMESLPEGSVVVCMGGTVRLVSQRDYKFRQATDFNYLTGFNEPEATLVLESRPSTSKGYRYTLFVPPKDDHDTLWSGECSGVEGAVSVFGADEVCPLSSSALAAHLPALLRSENLFVSVPPLPSPSPSSQPLQPPPPRRRSSLLKLFTSDPSSSASWSSASDPPHLLISAALASERARPLEREVHRLRLVKSKSELAIMKRAADISAAAHTRLMGFVNGGMREDRLAVEFAYMCAKEGSEREAYVPVIASGANGLVIHYTSNDNVVDDGDLVLVDAGCELHMYASDITRTFPANGKFSEPQRDLYTAILRAQKECVKRCKVEDGISMNELHRASCGLLLAELRQIGFKLGVGDIERRLYPHFLSHHLGSDLHDCPTADRSAALTEGNVITIEPGIYVPFDNAYPKHFHGMGIRVEDEVAFQKDGPWVLSANAPKEIVDIEGLR</sequence>
<evidence type="ECO:0000313" key="9">
    <source>
        <dbReference type="Proteomes" id="UP001164286"/>
    </source>
</evidence>
<reference evidence="8" key="1">
    <citation type="journal article" date="2022" name="G3 (Bethesda)">
        <title>High quality genome of the basidiomycete yeast Dioszegia hungarica PDD-24b-2 isolated from cloud water.</title>
        <authorList>
            <person name="Jarrige D."/>
            <person name="Haridas S."/>
            <person name="Bleykasten-Grosshans C."/>
            <person name="Joly M."/>
            <person name="Nadalig T."/>
            <person name="Sancelme M."/>
            <person name="Vuilleumier S."/>
            <person name="Grigoriev I.V."/>
            <person name="Amato P."/>
            <person name="Bringel F."/>
        </authorList>
    </citation>
    <scope>NUCLEOTIDE SEQUENCE</scope>
    <source>
        <strain evidence="8">PDD-24b-2</strain>
    </source>
</reference>
<evidence type="ECO:0000256" key="3">
    <source>
        <dbReference type="ARBA" id="ARBA00022723"/>
    </source>
</evidence>
<feature type="compositionally biased region" description="Low complexity" evidence="6">
    <location>
        <begin position="19"/>
        <end position="28"/>
    </location>
</feature>
<evidence type="ECO:0000256" key="4">
    <source>
        <dbReference type="ARBA" id="ARBA00022801"/>
    </source>
</evidence>
<dbReference type="Gene3D" id="3.40.350.10">
    <property type="entry name" value="Creatinase/prolidase N-terminal domain"/>
    <property type="match status" value="1"/>
</dbReference>
<evidence type="ECO:0000256" key="5">
    <source>
        <dbReference type="ARBA" id="ARBA00023211"/>
    </source>
</evidence>
<protein>
    <submittedName>
        <fullName evidence="8">X-Pro aminopeptidase</fullName>
    </submittedName>
</protein>